<comment type="function">
    <text evidence="8">DNA-dependent RNA polymerase catalyzes the transcription of DNA into RNA using the four ribonucleoside triphosphates as substrates. Specific peripheric component of RNA polymerase III which synthesizes small RNAs, such as 5S rRNA and tRNAs.</text>
</comment>
<accession>A0A6F9DQ65</accession>
<evidence type="ECO:0000256" key="2">
    <source>
        <dbReference type="ARBA" id="ARBA00011038"/>
    </source>
</evidence>
<evidence type="ECO:0000256" key="4">
    <source>
        <dbReference type="ARBA" id="ARBA00023163"/>
    </source>
</evidence>
<evidence type="ECO:0000313" key="9">
    <source>
        <dbReference type="EMBL" id="CAB3265035.1"/>
    </source>
</evidence>
<comment type="subcellular location">
    <subcellularLocation>
        <location evidence="1 8">Nucleus</location>
    </subcellularLocation>
</comment>
<name>A0A6F9DQ65_9ASCI</name>
<reference evidence="9" key="1">
    <citation type="submission" date="2020-04" db="EMBL/GenBank/DDBJ databases">
        <authorList>
            <person name="Neveu A P."/>
        </authorList>
    </citation>
    <scope>NUCLEOTIDE SEQUENCE</scope>
    <source>
        <tissue evidence="9">Whole embryo</tissue>
    </source>
</reference>
<sequence length="333" mass="36839">MAEAKTENTDALALETEIISLCATNPKGVTDKAIENAVPTVDVRQRVTAINRLLTMGKIEVLKGGSGLVYKLKSSNASNIKGVDRHEKLVYQIIESAGNKGIWTREIRYKCNLMLTEVNKILKNLESKKLIKAVKSVAASKKKVYMLFSLQPDRSVTGGAWYSDQDFESEFVEVLSQQCHKLLLQKLENAEKDGSLSPIAKNASSYCSSQEVLDFIQNLGISKVNLTNEDIETILDTLIYDGKVELSDVSMTESGSKKLYRAIHTLIEATDVTRTPCAVCPVRNKFCCLLIKGIKYLGLCAPYMHVTLFGVDLITDCVGLIAKISRIFNTDLM</sequence>
<keyword evidence="3 8" id="KW-0240">DNA-directed RNA polymerase</keyword>
<dbReference type="Gene3D" id="1.10.10.10">
    <property type="entry name" value="Winged helix-like DNA-binding domain superfamily/Winged helix DNA-binding domain"/>
    <property type="match status" value="2"/>
</dbReference>
<keyword evidence="5 8" id="KW-0539">Nucleus</keyword>
<dbReference type="GO" id="GO:0005654">
    <property type="term" value="C:nucleoplasm"/>
    <property type="evidence" value="ECO:0007669"/>
    <property type="project" value="UniProtKB-ARBA"/>
</dbReference>
<dbReference type="PANTHER" id="PTHR12780">
    <property type="entry name" value="RNA POLYMERASE III DNA DIRECTED , 39KD SUBUNIT-RELATED"/>
    <property type="match status" value="1"/>
</dbReference>
<dbReference type="GO" id="GO:0006383">
    <property type="term" value="P:transcription by RNA polymerase III"/>
    <property type="evidence" value="ECO:0007669"/>
    <property type="project" value="UniProtKB-UniRule"/>
</dbReference>
<proteinExistence type="evidence at transcript level"/>
<comment type="subunit">
    <text evidence="6">Component of the RNA polymerase III complex consisting of 17 subunits: a ten-subunit horseshoe-shaped catalytic core composed of POLR3A/RPC1, POLR3B/RPC2, POLR1C/RPAC1, POLR1D/RPAC2, POLR3K/RPC10, POLR2E/RPABC1, POLR2F/RPABC2, POLR2H/RPABC3, POLR2K/RPABC4 and POLR2L/RPABC5; a mobile stalk composed of two subunits POLR3H/RPC8 and CRCP/RPC9, protruding from the core and functioning primarily in transcription initiation; and additional subunits homologous to general transcription factors of the RNA polymerase II machinery, POLR3C/RPC3-POLR3F/RPC6-POLR3G/RPC7 heterotrimer required for transcription initiation and POLR3D/RPC4-POLR3E/RPC5 heterodimer involved in both transcription initiation and termination. Directly interacts with POLR3C. Interacts with TBP and TFIIIB90 and GTF3C4. Interacts with MAF1. As part of the RNA polymerase III complex, interacts with PKP2.</text>
</comment>
<evidence type="ECO:0000256" key="5">
    <source>
        <dbReference type="ARBA" id="ARBA00023242"/>
    </source>
</evidence>
<dbReference type="InterPro" id="IPR036388">
    <property type="entry name" value="WH-like_DNA-bd_sf"/>
</dbReference>
<dbReference type="InterPro" id="IPR016049">
    <property type="entry name" value="RNA_pol_Rpc34-like"/>
</dbReference>
<dbReference type="PIRSF" id="PIRSF028763">
    <property type="entry name" value="RNA_pol_Rpc34"/>
    <property type="match status" value="1"/>
</dbReference>
<dbReference type="GO" id="GO:0005666">
    <property type="term" value="C:RNA polymerase III complex"/>
    <property type="evidence" value="ECO:0007669"/>
    <property type="project" value="UniProtKB-UniRule"/>
</dbReference>
<dbReference type="EMBL" id="LR789173">
    <property type="protein sequence ID" value="CAB3265035.1"/>
    <property type="molecule type" value="mRNA"/>
</dbReference>
<evidence type="ECO:0000256" key="7">
    <source>
        <dbReference type="ARBA" id="ARBA00072525"/>
    </source>
</evidence>
<dbReference type="GO" id="GO:0005737">
    <property type="term" value="C:cytoplasm"/>
    <property type="evidence" value="ECO:0007669"/>
    <property type="project" value="UniProtKB-ARBA"/>
</dbReference>
<comment type="similarity">
    <text evidence="2 8">Belongs to the eukaryotic RPC34/RPC39 RNA polymerase subunit family.</text>
</comment>
<dbReference type="FunFam" id="1.10.10.10:FF:000116">
    <property type="entry name" value="DNA-directed RNA polymerase III subunit RPC6"/>
    <property type="match status" value="1"/>
</dbReference>
<evidence type="ECO:0000256" key="8">
    <source>
        <dbReference type="PIRNR" id="PIRNR028763"/>
    </source>
</evidence>
<dbReference type="InterPro" id="IPR007832">
    <property type="entry name" value="RNA_pol_Rpc34"/>
</dbReference>
<protein>
    <recommendedName>
        <fullName evidence="7 8">DNA-directed RNA polymerase III subunit RPC6</fullName>
        <shortName evidence="8">RNA polymerase III subunit C6</shortName>
    </recommendedName>
</protein>
<evidence type="ECO:0000256" key="6">
    <source>
        <dbReference type="ARBA" id="ARBA00064086"/>
    </source>
</evidence>
<dbReference type="InterPro" id="IPR036390">
    <property type="entry name" value="WH_DNA-bd_sf"/>
</dbReference>
<dbReference type="AlphaFoldDB" id="A0A6F9DQ65"/>
<gene>
    <name evidence="9" type="primary">Polr3f</name>
</gene>
<organism evidence="9">
    <name type="scientific">Phallusia mammillata</name>
    <dbReference type="NCBI Taxonomy" id="59560"/>
    <lineage>
        <taxon>Eukaryota</taxon>
        <taxon>Metazoa</taxon>
        <taxon>Chordata</taxon>
        <taxon>Tunicata</taxon>
        <taxon>Ascidiacea</taxon>
        <taxon>Phlebobranchia</taxon>
        <taxon>Ascidiidae</taxon>
        <taxon>Phallusia</taxon>
    </lineage>
</organism>
<dbReference type="SUPFAM" id="SSF46785">
    <property type="entry name" value="Winged helix' DNA-binding domain"/>
    <property type="match status" value="2"/>
</dbReference>
<keyword evidence="4 8" id="KW-0804">Transcription</keyword>
<evidence type="ECO:0000256" key="3">
    <source>
        <dbReference type="ARBA" id="ARBA00022478"/>
    </source>
</evidence>
<evidence type="ECO:0000256" key="1">
    <source>
        <dbReference type="ARBA" id="ARBA00004123"/>
    </source>
</evidence>
<dbReference type="Pfam" id="PF05158">
    <property type="entry name" value="RNA_pol_Rpc34"/>
    <property type="match status" value="1"/>
</dbReference>
<dbReference type="FunFam" id="1.10.10.10:FF:000237">
    <property type="entry name" value="DNA-directed RNA polymerase III subunit RPC6"/>
    <property type="match status" value="1"/>
</dbReference>